<reference evidence="1" key="1">
    <citation type="submission" date="2022-08" db="EMBL/GenBank/DDBJ databases">
        <title>Genome Sequence of Lecanicillium fungicola.</title>
        <authorList>
            <person name="Buettner E."/>
        </authorList>
    </citation>
    <scope>NUCLEOTIDE SEQUENCE</scope>
    <source>
        <strain evidence="1">Babe33</strain>
    </source>
</reference>
<dbReference type="Proteomes" id="UP001143910">
    <property type="component" value="Unassembled WGS sequence"/>
</dbReference>
<gene>
    <name evidence="1" type="ORF">NQ176_g938</name>
</gene>
<organism evidence="1 2">
    <name type="scientific">Zarea fungicola</name>
    <dbReference type="NCBI Taxonomy" id="93591"/>
    <lineage>
        <taxon>Eukaryota</taxon>
        <taxon>Fungi</taxon>
        <taxon>Dikarya</taxon>
        <taxon>Ascomycota</taxon>
        <taxon>Pezizomycotina</taxon>
        <taxon>Sordariomycetes</taxon>
        <taxon>Hypocreomycetidae</taxon>
        <taxon>Hypocreales</taxon>
        <taxon>Cordycipitaceae</taxon>
        <taxon>Zarea</taxon>
    </lineage>
</organism>
<evidence type="ECO:0000313" key="1">
    <source>
        <dbReference type="EMBL" id="KAJ2983119.1"/>
    </source>
</evidence>
<protein>
    <submittedName>
        <fullName evidence="1">Uncharacterized protein</fullName>
    </submittedName>
</protein>
<proteinExistence type="predicted"/>
<comment type="caution">
    <text evidence="1">The sequence shown here is derived from an EMBL/GenBank/DDBJ whole genome shotgun (WGS) entry which is preliminary data.</text>
</comment>
<keyword evidence="2" id="KW-1185">Reference proteome</keyword>
<name>A0ACC1NW58_9HYPO</name>
<evidence type="ECO:0000313" key="2">
    <source>
        <dbReference type="Proteomes" id="UP001143910"/>
    </source>
</evidence>
<accession>A0ACC1NW58</accession>
<sequence>MEPQFPPIQESLRASCDRCRAKKLACVISTPQKSRGAAQQCDRCIRARLTCVFSRRAQTGKGGNGARRTKRQHYKSNTPSQRVEMQCDPQEPTGTGRALISCELLPGSSMDLAAFDPSTGHLLQEELPSVDDDILHTYMSSLSKDEDMFLPPPPLANHSDMTSSSLTAESSCRTPFWGHGSAGLEDSFTDERSSFSQFLDVSVLVGEIHEQTLLLGRDTCILSFSNAQESVEKYPVGPVLRLTRRLAAELRHSWRPEASVQDSQEQLRPASSLSTSTYSACPESMDIFGMPRIQHAPPDAVDSKLNHAERPDLATNLLMLTGYAALTKLFTIVFRQIHSVLQRELESVSSSRHAQSHDLGEAALLQPGESSASTSSFEACSRVYTIVQMFLDELQTIEDIVSFPQLHDPEGSAFEQENSSVEATWQQQSLGPDLKVDISWLAREIKLVRAGLKQELCRTLGAGNRRECSSALQYGHHLKALLRERMGF</sequence>
<dbReference type="EMBL" id="JANJQO010000043">
    <property type="protein sequence ID" value="KAJ2983119.1"/>
    <property type="molecule type" value="Genomic_DNA"/>
</dbReference>